<reference evidence="4" key="1">
    <citation type="submission" date="2014-03" db="EMBL/GenBank/DDBJ databases">
        <authorList>
            <person name="Aksoy S."/>
            <person name="Warren W."/>
            <person name="Wilson R.K."/>
        </authorList>
    </citation>
    <scope>NUCLEOTIDE SEQUENCE [LARGE SCALE GENOMIC DNA]</scope>
    <source>
        <strain evidence="4">IAEA</strain>
    </source>
</reference>
<feature type="signal peptide" evidence="1">
    <location>
        <begin position="1"/>
        <end position="19"/>
    </location>
</feature>
<protein>
    <recommendedName>
        <fullName evidence="2">Chitin-binding type-2 domain-containing protein</fullName>
    </recommendedName>
</protein>
<proteinExistence type="predicted"/>
<dbReference type="VEuPathDB" id="VectorBase:GBRI007300"/>
<dbReference type="Proteomes" id="UP000091820">
    <property type="component" value="Unassembled WGS sequence"/>
</dbReference>
<dbReference type="PROSITE" id="PS50940">
    <property type="entry name" value="CHIT_BIND_II"/>
    <property type="match status" value="1"/>
</dbReference>
<keyword evidence="1" id="KW-0732">Signal</keyword>
<dbReference type="PANTHER" id="PTHR20987:SF0">
    <property type="entry name" value="CHITIN-BINDING TYPE-2 DOMAIN-CONTAINING PROTEIN-RELATED"/>
    <property type="match status" value="1"/>
</dbReference>
<dbReference type="AlphaFoldDB" id="A0A1A9W5U0"/>
<dbReference type="GO" id="GO:0008061">
    <property type="term" value="F:chitin binding"/>
    <property type="evidence" value="ECO:0007669"/>
    <property type="project" value="InterPro"/>
</dbReference>
<evidence type="ECO:0000313" key="4">
    <source>
        <dbReference type="Proteomes" id="UP000091820"/>
    </source>
</evidence>
<accession>A0A1A9W5U0</accession>
<evidence type="ECO:0000256" key="1">
    <source>
        <dbReference type="SAM" id="SignalP"/>
    </source>
</evidence>
<dbReference type="PANTHER" id="PTHR20987">
    <property type="entry name" value="CHITIN-BINDING TYPE-2 DOMAIN-CONTAINING PROTEIN-RELATED"/>
    <property type="match status" value="1"/>
</dbReference>
<evidence type="ECO:0000259" key="2">
    <source>
        <dbReference type="PROSITE" id="PS50940"/>
    </source>
</evidence>
<dbReference type="GO" id="GO:0005576">
    <property type="term" value="C:extracellular region"/>
    <property type="evidence" value="ECO:0007669"/>
    <property type="project" value="InterPro"/>
</dbReference>
<sequence length="106" mass="12696">MKKINVIAWLLLIISVASSKELRREPRYQTQNIQSNAKPNCAVVSDYTRMFPNLSDPTYYWICLEGEENPIYIQCPPGEAFMEHFQRCFDWMDWKWMTVNRNLKNE</sequence>
<reference evidence="3" key="2">
    <citation type="submission" date="2020-05" db="UniProtKB">
        <authorList>
            <consortium name="EnsemblMetazoa"/>
        </authorList>
    </citation>
    <scope>IDENTIFICATION</scope>
    <source>
        <strain evidence="3">IAEA</strain>
    </source>
</reference>
<feature type="domain" description="Chitin-binding type-2" evidence="2">
    <location>
        <begin position="38"/>
        <end position="88"/>
    </location>
</feature>
<feature type="chain" id="PRO_5008400014" description="Chitin-binding type-2 domain-containing protein" evidence="1">
    <location>
        <begin position="20"/>
        <end position="106"/>
    </location>
</feature>
<keyword evidence="4" id="KW-1185">Reference proteome</keyword>
<dbReference type="SUPFAM" id="SSF57625">
    <property type="entry name" value="Invertebrate chitin-binding proteins"/>
    <property type="match status" value="1"/>
</dbReference>
<organism evidence="3 4">
    <name type="scientific">Glossina brevipalpis</name>
    <dbReference type="NCBI Taxonomy" id="37001"/>
    <lineage>
        <taxon>Eukaryota</taxon>
        <taxon>Metazoa</taxon>
        <taxon>Ecdysozoa</taxon>
        <taxon>Arthropoda</taxon>
        <taxon>Hexapoda</taxon>
        <taxon>Insecta</taxon>
        <taxon>Pterygota</taxon>
        <taxon>Neoptera</taxon>
        <taxon>Endopterygota</taxon>
        <taxon>Diptera</taxon>
        <taxon>Brachycera</taxon>
        <taxon>Muscomorpha</taxon>
        <taxon>Hippoboscoidea</taxon>
        <taxon>Glossinidae</taxon>
        <taxon>Glossina</taxon>
    </lineage>
</organism>
<dbReference type="InterPro" id="IPR002557">
    <property type="entry name" value="Chitin-bd_dom"/>
</dbReference>
<name>A0A1A9W5U0_9MUSC</name>
<dbReference type="EnsemblMetazoa" id="GBRI007300-RA">
    <property type="protein sequence ID" value="GBRI007300-PA"/>
    <property type="gene ID" value="GBRI007300"/>
</dbReference>
<evidence type="ECO:0000313" key="3">
    <source>
        <dbReference type="EnsemblMetazoa" id="GBRI007300-PA"/>
    </source>
</evidence>
<dbReference type="InterPro" id="IPR036508">
    <property type="entry name" value="Chitin-bd_dom_sf"/>
</dbReference>